<evidence type="ECO:0000256" key="4">
    <source>
        <dbReference type="ARBA" id="ARBA00012142"/>
    </source>
</evidence>
<keyword evidence="13 18" id="KW-0670">Pyruvate</keyword>
<dbReference type="GO" id="GO:0016301">
    <property type="term" value="F:kinase activity"/>
    <property type="evidence" value="ECO:0007669"/>
    <property type="project" value="UniProtKB-KW"/>
</dbReference>
<accession>A0ABT9UT41</accession>
<dbReference type="PRINTS" id="PR01050">
    <property type="entry name" value="PYRUVTKNASE"/>
</dbReference>
<comment type="catalytic activity">
    <reaction evidence="15">
        <text>pyruvate + ATP = phosphoenolpyruvate + ADP + H(+)</text>
        <dbReference type="Rhea" id="RHEA:18157"/>
        <dbReference type="ChEBI" id="CHEBI:15361"/>
        <dbReference type="ChEBI" id="CHEBI:15378"/>
        <dbReference type="ChEBI" id="CHEBI:30616"/>
        <dbReference type="ChEBI" id="CHEBI:58702"/>
        <dbReference type="ChEBI" id="CHEBI:456216"/>
        <dbReference type="EC" id="2.7.1.40"/>
    </reaction>
</comment>
<dbReference type="Pfam" id="PF02887">
    <property type="entry name" value="PK_C"/>
    <property type="match status" value="1"/>
</dbReference>
<comment type="caution">
    <text evidence="18">The sequence shown here is derived from an EMBL/GenBank/DDBJ whole genome shotgun (WGS) entry which is preliminary data.</text>
</comment>
<evidence type="ECO:0000256" key="7">
    <source>
        <dbReference type="ARBA" id="ARBA00022723"/>
    </source>
</evidence>
<dbReference type="SUPFAM" id="SSF51621">
    <property type="entry name" value="Phosphoenolpyruvate/pyruvate domain"/>
    <property type="match status" value="1"/>
</dbReference>
<sequence length="469" mass="52696">MQKTKMIVTIGPSIKDKNKLKRLIKEGMNVARINFYHHSYDEIEKLVSSIRELDEELNTSTAILGDIRDCKIRTNEFINGSAFLKSGDEFSFLCGSEILGDNTRCSITTSYLHENLKIDDKLYIENGLMSFKVTEIIGREIKCTVIDGGTISAYKQLNIPNFKHPSSIYKRIENDIEFACNISLDFISASCVENGTDALAYRDKILEYGNNKTKLICEIENSDSVTNIDSILDGSYGVIISRGELGIDMPVERIPFIQKEIIKKCNIRNKVSIVSTQVLSSMAYFPRPTRAESSDVFNAALDGADAIMLTRTTAIGDYPLETLTTLRKILCDSENHMNFAKYIKPFSNNISDYDNLMASSVAEISNKFPIKAIIIGTVDGRLPKYISKYRPKAPIIAVTNNKNVARSFGLEFGVIPFVYTDFESKETFMEEARNLALNKGFAKKYDTILVLTADKTFAWKSDTLEIVNI</sequence>
<organism evidence="18 19">
    <name type="scientific">Eubacterium multiforme</name>
    <dbReference type="NCBI Taxonomy" id="83339"/>
    <lineage>
        <taxon>Bacteria</taxon>
        <taxon>Bacillati</taxon>
        <taxon>Bacillota</taxon>
        <taxon>Clostridia</taxon>
        <taxon>Eubacteriales</taxon>
        <taxon>Eubacteriaceae</taxon>
        <taxon>Eubacterium</taxon>
    </lineage>
</organism>
<keyword evidence="10" id="KW-0067">ATP-binding</keyword>
<keyword evidence="6 15" id="KW-0808">Transferase</keyword>
<dbReference type="InterPro" id="IPR001697">
    <property type="entry name" value="Pyr_Knase"/>
</dbReference>
<feature type="domain" description="Pyruvate kinase barrel" evidence="16">
    <location>
        <begin position="1"/>
        <end position="322"/>
    </location>
</feature>
<comment type="cofactor">
    <cofactor evidence="1">
        <name>K(+)</name>
        <dbReference type="ChEBI" id="CHEBI:29103"/>
    </cofactor>
</comment>
<dbReference type="Proteomes" id="UP001228504">
    <property type="component" value="Unassembled WGS sequence"/>
</dbReference>
<evidence type="ECO:0000256" key="6">
    <source>
        <dbReference type="ARBA" id="ARBA00022679"/>
    </source>
</evidence>
<dbReference type="Gene3D" id="2.40.33.10">
    <property type="entry name" value="PK beta-barrel domain-like"/>
    <property type="match status" value="1"/>
</dbReference>
<dbReference type="Pfam" id="PF00224">
    <property type="entry name" value="PK"/>
    <property type="match status" value="1"/>
</dbReference>
<evidence type="ECO:0000313" key="18">
    <source>
        <dbReference type="EMBL" id="MDQ0149461.1"/>
    </source>
</evidence>
<evidence type="ECO:0000256" key="13">
    <source>
        <dbReference type="ARBA" id="ARBA00023317"/>
    </source>
</evidence>
<dbReference type="Gene3D" id="3.40.1380.20">
    <property type="entry name" value="Pyruvate kinase, C-terminal domain"/>
    <property type="match status" value="1"/>
</dbReference>
<dbReference type="SUPFAM" id="SSF52935">
    <property type="entry name" value="PK C-terminal domain-like"/>
    <property type="match status" value="1"/>
</dbReference>
<keyword evidence="7" id="KW-0479">Metal-binding</keyword>
<comment type="pathway">
    <text evidence="2 15">Carbohydrate degradation; glycolysis; pyruvate from D-glyceraldehyde 3-phosphate: step 5/5.</text>
</comment>
<dbReference type="PANTHER" id="PTHR11817">
    <property type="entry name" value="PYRUVATE KINASE"/>
    <property type="match status" value="1"/>
</dbReference>
<dbReference type="InterPro" id="IPR015795">
    <property type="entry name" value="Pyrv_Knase_C"/>
</dbReference>
<reference evidence="18 19" key="1">
    <citation type="submission" date="2023-07" db="EMBL/GenBank/DDBJ databases">
        <title>Genomic Encyclopedia of Type Strains, Phase IV (KMG-IV): sequencing the most valuable type-strain genomes for metagenomic binning, comparative biology and taxonomic classification.</title>
        <authorList>
            <person name="Goeker M."/>
        </authorList>
    </citation>
    <scope>NUCLEOTIDE SEQUENCE [LARGE SCALE GENOMIC DNA]</scope>
    <source>
        <strain evidence="18 19">DSM 20694</strain>
    </source>
</reference>
<keyword evidence="19" id="KW-1185">Reference proteome</keyword>
<evidence type="ECO:0000313" key="19">
    <source>
        <dbReference type="Proteomes" id="UP001228504"/>
    </source>
</evidence>
<evidence type="ECO:0000256" key="15">
    <source>
        <dbReference type="RuleBase" id="RU000504"/>
    </source>
</evidence>
<dbReference type="InterPro" id="IPR015793">
    <property type="entry name" value="Pyrv_Knase_brl"/>
</dbReference>
<comment type="similarity">
    <text evidence="3 15">Belongs to the pyruvate kinase family.</text>
</comment>
<evidence type="ECO:0000256" key="10">
    <source>
        <dbReference type="ARBA" id="ARBA00022840"/>
    </source>
</evidence>
<evidence type="ECO:0000256" key="2">
    <source>
        <dbReference type="ARBA" id="ARBA00004997"/>
    </source>
</evidence>
<name>A0ABT9UT41_9FIRM</name>
<dbReference type="InterPro" id="IPR015806">
    <property type="entry name" value="Pyrv_Knase_insert_dom_sf"/>
</dbReference>
<evidence type="ECO:0000256" key="12">
    <source>
        <dbReference type="ARBA" id="ARBA00023152"/>
    </source>
</evidence>
<proteinExistence type="inferred from homology"/>
<keyword evidence="9 15" id="KW-0418">Kinase</keyword>
<feature type="domain" description="Pyruvate kinase C-terminal" evidence="17">
    <location>
        <begin position="357"/>
        <end position="466"/>
    </location>
</feature>
<dbReference type="NCBIfam" id="TIGR01064">
    <property type="entry name" value="pyruv_kin"/>
    <property type="match status" value="1"/>
</dbReference>
<evidence type="ECO:0000259" key="17">
    <source>
        <dbReference type="Pfam" id="PF02887"/>
    </source>
</evidence>
<protein>
    <recommendedName>
        <fullName evidence="5 14">Pyruvate kinase</fullName>
        <ecNumber evidence="4 14">2.7.1.40</ecNumber>
    </recommendedName>
</protein>
<evidence type="ECO:0000256" key="8">
    <source>
        <dbReference type="ARBA" id="ARBA00022741"/>
    </source>
</evidence>
<dbReference type="InterPro" id="IPR011037">
    <property type="entry name" value="Pyrv_Knase-like_insert_dom_sf"/>
</dbReference>
<keyword evidence="12 15" id="KW-0324">Glycolysis</keyword>
<dbReference type="InterPro" id="IPR015813">
    <property type="entry name" value="Pyrv/PenolPyrv_kinase-like_dom"/>
</dbReference>
<evidence type="ECO:0000256" key="1">
    <source>
        <dbReference type="ARBA" id="ARBA00001958"/>
    </source>
</evidence>
<evidence type="ECO:0000256" key="3">
    <source>
        <dbReference type="ARBA" id="ARBA00008663"/>
    </source>
</evidence>
<keyword evidence="8" id="KW-0547">Nucleotide-binding</keyword>
<keyword evidence="11 15" id="KW-0460">Magnesium</keyword>
<dbReference type="InterPro" id="IPR040442">
    <property type="entry name" value="Pyrv_kinase-like_dom_sf"/>
</dbReference>
<dbReference type="GO" id="GO:0004743">
    <property type="term" value="F:pyruvate kinase activity"/>
    <property type="evidence" value="ECO:0007669"/>
    <property type="project" value="UniProtKB-EC"/>
</dbReference>
<dbReference type="InterPro" id="IPR036918">
    <property type="entry name" value="Pyrv_Knase_C_sf"/>
</dbReference>
<dbReference type="SUPFAM" id="SSF50800">
    <property type="entry name" value="PK beta-barrel domain-like"/>
    <property type="match status" value="1"/>
</dbReference>
<evidence type="ECO:0000256" key="5">
    <source>
        <dbReference type="ARBA" id="ARBA00018587"/>
    </source>
</evidence>
<evidence type="ECO:0000256" key="14">
    <source>
        <dbReference type="NCBIfam" id="TIGR01064"/>
    </source>
</evidence>
<dbReference type="RefSeq" id="WP_307484945.1">
    <property type="nucleotide sequence ID" value="NZ_JAUSUF010000003.1"/>
</dbReference>
<gene>
    <name evidence="18" type="ORF">J2S18_001391</name>
</gene>
<evidence type="ECO:0000256" key="9">
    <source>
        <dbReference type="ARBA" id="ARBA00022777"/>
    </source>
</evidence>
<dbReference type="EMBL" id="JAUSUF010000003">
    <property type="protein sequence ID" value="MDQ0149461.1"/>
    <property type="molecule type" value="Genomic_DNA"/>
</dbReference>
<evidence type="ECO:0000259" key="16">
    <source>
        <dbReference type="Pfam" id="PF00224"/>
    </source>
</evidence>
<dbReference type="EC" id="2.7.1.40" evidence="4 14"/>
<dbReference type="Gene3D" id="3.20.20.60">
    <property type="entry name" value="Phosphoenolpyruvate-binding domains"/>
    <property type="match status" value="1"/>
</dbReference>
<evidence type="ECO:0000256" key="11">
    <source>
        <dbReference type="ARBA" id="ARBA00022842"/>
    </source>
</evidence>